<sequence>MELNGEPGMPEADCLYASPGAEGGAAAAEPSATLPASQEGLEEAAGDDGAQPGAPHAAGEAPSAEEAKRWPGWPGANVFRVIVPVAKVGGIIGRRGELIKKLCEETRARVRILEGAVGTSDRIVLISGREEPEAAVSPAMNAVIRIFKRINGISESADGTLAAPAGSTVCSVRLLMAYSQAINLIGKGGTVIRSIQDGSGATILVLSADEVPFYATSDERIVEIQGDHLKVLEALEGVVGHLRKFLVDHSVIPLFEKTSQYNPAVSSTAQDWVEKTPSLMQKSQTRISGDYPSQLKRDSLFFDREPQVDSQIQRSGVSLYGQDPVVSGLRSSEFGYPITQITHTMQVPLSCADDIIGIAGKNIAYIRRTSGAAITLKEPGGLSDDMAVEMKGTMEQVQTAQELIHEFTSGHRGPAATSYTDGYGIDTSVRPSYSNLPEPTYPPPASSQSYGGYGASGYDRYRF</sequence>
<dbReference type="SUPFAM" id="SSF54791">
    <property type="entry name" value="Eukaryotic type KH-domain (KH-domain type I)"/>
    <property type="match status" value="3"/>
</dbReference>
<feature type="domain" description="K Homology" evidence="4">
    <location>
        <begin position="168"/>
        <end position="243"/>
    </location>
</feature>
<keyword evidence="1" id="KW-0677">Repeat</keyword>
<dbReference type="GO" id="GO:0003723">
    <property type="term" value="F:RNA binding"/>
    <property type="evidence" value="ECO:0007669"/>
    <property type="project" value="UniProtKB-UniRule"/>
</dbReference>
<evidence type="ECO:0000313" key="6">
    <source>
        <dbReference type="Proteomes" id="UP000652761"/>
    </source>
</evidence>
<dbReference type="InterPro" id="IPR036612">
    <property type="entry name" value="KH_dom_type_1_sf"/>
</dbReference>
<organism evidence="5 6">
    <name type="scientific">Colocasia esculenta</name>
    <name type="common">Wild taro</name>
    <name type="synonym">Arum esculentum</name>
    <dbReference type="NCBI Taxonomy" id="4460"/>
    <lineage>
        <taxon>Eukaryota</taxon>
        <taxon>Viridiplantae</taxon>
        <taxon>Streptophyta</taxon>
        <taxon>Embryophyta</taxon>
        <taxon>Tracheophyta</taxon>
        <taxon>Spermatophyta</taxon>
        <taxon>Magnoliopsida</taxon>
        <taxon>Liliopsida</taxon>
        <taxon>Araceae</taxon>
        <taxon>Aroideae</taxon>
        <taxon>Colocasieae</taxon>
        <taxon>Colocasia</taxon>
    </lineage>
</organism>
<dbReference type="SMART" id="SM00322">
    <property type="entry name" value="KH"/>
    <property type="match status" value="3"/>
</dbReference>
<proteinExistence type="predicted"/>
<feature type="region of interest" description="Disordered" evidence="3">
    <location>
        <begin position="1"/>
        <end position="69"/>
    </location>
</feature>
<accession>A0A843V0S3</accession>
<dbReference type="CDD" id="cd22460">
    <property type="entry name" value="KH-I_PEPPER_rpt2_like"/>
    <property type="match status" value="1"/>
</dbReference>
<dbReference type="InterPro" id="IPR004088">
    <property type="entry name" value="KH_dom_type_1"/>
</dbReference>
<dbReference type="PANTHER" id="PTHR10288">
    <property type="entry name" value="KH DOMAIN CONTAINING RNA BINDING PROTEIN"/>
    <property type="match status" value="1"/>
</dbReference>
<evidence type="ECO:0000313" key="5">
    <source>
        <dbReference type="EMBL" id="MQL87384.1"/>
    </source>
</evidence>
<dbReference type="InterPro" id="IPR004087">
    <property type="entry name" value="KH_dom"/>
</dbReference>
<evidence type="ECO:0000256" key="3">
    <source>
        <dbReference type="SAM" id="MobiDB-lite"/>
    </source>
</evidence>
<evidence type="ECO:0000259" key="4">
    <source>
        <dbReference type="SMART" id="SM00322"/>
    </source>
</evidence>
<dbReference type="Gene3D" id="3.30.1370.10">
    <property type="entry name" value="K Homology domain, type 1"/>
    <property type="match status" value="1"/>
</dbReference>
<reference evidence="5" key="1">
    <citation type="submission" date="2017-07" db="EMBL/GenBank/DDBJ databases">
        <title>Taro Niue Genome Assembly and Annotation.</title>
        <authorList>
            <person name="Atibalentja N."/>
            <person name="Keating K."/>
            <person name="Fields C.J."/>
        </authorList>
    </citation>
    <scope>NUCLEOTIDE SEQUENCE</scope>
    <source>
        <strain evidence="5">Niue_2</strain>
        <tissue evidence="5">Leaf</tissue>
    </source>
</reference>
<dbReference type="AlphaFoldDB" id="A0A843V0S3"/>
<keyword evidence="2" id="KW-0694">RNA-binding</keyword>
<keyword evidence="6" id="KW-1185">Reference proteome</keyword>
<feature type="compositionally biased region" description="Low complexity" evidence="3">
    <location>
        <begin position="47"/>
        <end position="64"/>
    </location>
</feature>
<evidence type="ECO:0000256" key="2">
    <source>
        <dbReference type="PROSITE-ProRule" id="PRU00117"/>
    </source>
</evidence>
<evidence type="ECO:0000256" key="1">
    <source>
        <dbReference type="ARBA" id="ARBA00022737"/>
    </source>
</evidence>
<comment type="caution">
    <text evidence="5">The sequence shown here is derived from an EMBL/GenBank/DDBJ whole genome shotgun (WGS) entry which is preliminary data.</text>
</comment>
<feature type="domain" description="K Homology" evidence="4">
    <location>
        <begin position="75"/>
        <end position="148"/>
    </location>
</feature>
<dbReference type="EMBL" id="NMUH01000973">
    <property type="protein sequence ID" value="MQL87384.1"/>
    <property type="molecule type" value="Genomic_DNA"/>
</dbReference>
<dbReference type="Gene3D" id="3.30.310.210">
    <property type="match status" value="1"/>
</dbReference>
<name>A0A843V0S3_COLES</name>
<dbReference type="Proteomes" id="UP000652761">
    <property type="component" value="Unassembled WGS sequence"/>
</dbReference>
<dbReference type="CDD" id="cd22459">
    <property type="entry name" value="KH-I_PEPPER_rpt1_like"/>
    <property type="match status" value="1"/>
</dbReference>
<feature type="compositionally biased region" description="Low complexity" evidence="3">
    <location>
        <begin position="17"/>
        <end position="32"/>
    </location>
</feature>
<dbReference type="OrthoDB" id="442947at2759"/>
<feature type="domain" description="K Homology" evidence="4">
    <location>
        <begin position="339"/>
        <end position="409"/>
    </location>
</feature>
<gene>
    <name evidence="5" type="ORF">Taro_019904</name>
</gene>
<feature type="region of interest" description="Disordered" evidence="3">
    <location>
        <begin position="428"/>
        <end position="453"/>
    </location>
</feature>
<dbReference type="Pfam" id="PF00013">
    <property type="entry name" value="KH_1"/>
    <property type="match status" value="3"/>
</dbReference>
<protein>
    <recommendedName>
        <fullName evidence="4">K Homology domain-containing protein</fullName>
    </recommendedName>
</protein>
<dbReference type="PROSITE" id="PS50084">
    <property type="entry name" value="KH_TYPE_1"/>
    <property type="match status" value="3"/>
</dbReference>